<feature type="non-terminal residue" evidence="2">
    <location>
        <position position="167"/>
    </location>
</feature>
<dbReference type="HOGENOM" id="CLU_1598449_0_0_1"/>
<feature type="compositionally biased region" description="Polar residues" evidence="1">
    <location>
        <begin position="30"/>
        <end position="49"/>
    </location>
</feature>
<reference evidence="3" key="2">
    <citation type="submission" date="2015-01" db="EMBL/GenBank/DDBJ databases">
        <title>Evolutionary Origins and Diversification of the Mycorrhizal Mutualists.</title>
        <authorList>
            <consortium name="DOE Joint Genome Institute"/>
            <consortium name="Mycorrhizal Genomics Consortium"/>
            <person name="Kohler A."/>
            <person name="Kuo A."/>
            <person name="Nagy L.G."/>
            <person name="Floudas D."/>
            <person name="Copeland A."/>
            <person name="Barry K.W."/>
            <person name="Cichocki N."/>
            <person name="Veneault-Fourrey C."/>
            <person name="LaButti K."/>
            <person name="Lindquist E.A."/>
            <person name="Lipzen A."/>
            <person name="Lundell T."/>
            <person name="Morin E."/>
            <person name="Murat C."/>
            <person name="Riley R."/>
            <person name="Ohm R."/>
            <person name="Sun H."/>
            <person name="Tunlid A."/>
            <person name="Henrissat B."/>
            <person name="Grigoriev I.V."/>
            <person name="Hibbett D.S."/>
            <person name="Martin F."/>
        </authorList>
    </citation>
    <scope>NUCLEOTIDE SEQUENCE [LARGE SCALE GENOMIC DNA]</scope>
    <source>
        <strain evidence="3">LaAM-08-1</strain>
    </source>
</reference>
<reference evidence="2 3" key="1">
    <citation type="submission" date="2014-04" db="EMBL/GenBank/DDBJ databases">
        <authorList>
            <consortium name="DOE Joint Genome Institute"/>
            <person name="Kuo A."/>
            <person name="Kohler A."/>
            <person name="Nagy L.G."/>
            <person name="Floudas D."/>
            <person name="Copeland A."/>
            <person name="Barry K.W."/>
            <person name="Cichocki N."/>
            <person name="Veneault-Fourrey C."/>
            <person name="LaButti K."/>
            <person name="Lindquist E.A."/>
            <person name="Lipzen A."/>
            <person name="Lundell T."/>
            <person name="Morin E."/>
            <person name="Murat C."/>
            <person name="Sun H."/>
            <person name="Tunlid A."/>
            <person name="Henrissat B."/>
            <person name="Grigoriev I.V."/>
            <person name="Hibbett D.S."/>
            <person name="Martin F."/>
            <person name="Nordberg H.P."/>
            <person name="Cantor M.N."/>
            <person name="Hua S.X."/>
        </authorList>
    </citation>
    <scope>NUCLEOTIDE SEQUENCE [LARGE SCALE GENOMIC DNA]</scope>
    <source>
        <strain evidence="2 3">LaAM-08-1</strain>
    </source>
</reference>
<dbReference type="EMBL" id="KN839155">
    <property type="protein sequence ID" value="KIJ90555.1"/>
    <property type="molecule type" value="Genomic_DNA"/>
</dbReference>
<protein>
    <submittedName>
        <fullName evidence="2">Uncharacterized protein</fullName>
    </submittedName>
</protein>
<keyword evidence="3" id="KW-1185">Reference proteome</keyword>
<feature type="region of interest" description="Disordered" evidence="1">
    <location>
        <begin position="30"/>
        <end position="60"/>
    </location>
</feature>
<gene>
    <name evidence="2" type="ORF">K443DRAFT_44859</name>
</gene>
<accession>A0A0C9WLS3</accession>
<proteinExistence type="predicted"/>
<dbReference type="Proteomes" id="UP000054477">
    <property type="component" value="Unassembled WGS sequence"/>
</dbReference>
<dbReference type="OrthoDB" id="3061725at2759"/>
<evidence type="ECO:0000256" key="1">
    <source>
        <dbReference type="SAM" id="MobiDB-lite"/>
    </source>
</evidence>
<sequence length="167" mass="18933">NAKGEILLSSVTSQQRNIPSTLAIESPITENDSTNMSSTIESTSTQTFRPETERGYEGSPMSRLISQYKASSDDDISTYQRAINLSAKNYLLQDEVVKLRGSQRRYALQAKLLEEVEQIVNELQVFLERTSALIPERRSYFKVDPKDTFLAILRESSDARQIHAAWL</sequence>
<feature type="non-terminal residue" evidence="2">
    <location>
        <position position="1"/>
    </location>
</feature>
<dbReference type="AlphaFoldDB" id="A0A0C9WLS3"/>
<name>A0A0C9WLS3_9AGAR</name>
<evidence type="ECO:0000313" key="2">
    <source>
        <dbReference type="EMBL" id="KIJ90555.1"/>
    </source>
</evidence>
<dbReference type="STRING" id="1095629.A0A0C9WLS3"/>
<organism evidence="2 3">
    <name type="scientific">Laccaria amethystina LaAM-08-1</name>
    <dbReference type="NCBI Taxonomy" id="1095629"/>
    <lineage>
        <taxon>Eukaryota</taxon>
        <taxon>Fungi</taxon>
        <taxon>Dikarya</taxon>
        <taxon>Basidiomycota</taxon>
        <taxon>Agaricomycotina</taxon>
        <taxon>Agaricomycetes</taxon>
        <taxon>Agaricomycetidae</taxon>
        <taxon>Agaricales</taxon>
        <taxon>Agaricineae</taxon>
        <taxon>Hydnangiaceae</taxon>
        <taxon>Laccaria</taxon>
    </lineage>
</organism>
<evidence type="ECO:0000313" key="3">
    <source>
        <dbReference type="Proteomes" id="UP000054477"/>
    </source>
</evidence>